<proteinExistence type="predicted"/>
<reference evidence="2" key="1">
    <citation type="submission" date="2022-01" db="EMBL/GenBank/DDBJ databases">
        <authorList>
            <person name="Criscuolo A."/>
        </authorList>
    </citation>
    <scope>NUCLEOTIDE SEQUENCE</scope>
    <source>
        <strain evidence="2">CIP111893</strain>
    </source>
</reference>
<dbReference type="Pfam" id="PF14343">
    <property type="entry name" value="PrcB_C"/>
    <property type="match status" value="1"/>
</dbReference>
<comment type="caution">
    <text evidence="2">The sequence shown here is derived from an EMBL/GenBank/DDBJ whole genome shotgun (WGS) entry which is preliminary data.</text>
</comment>
<dbReference type="Proteomes" id="UP000838686">
    <property type="component" value="Unassembled WGS sequence"/>
</dbReference>
<evidence type="ECO:0000313" key="3">
    <source>
        <dbReference type="Proteomes" id="UP000838686"/>
    </source>
</evidence>
<dbReference type="EMBL" id="CAKMMF010000052">
    <property type="protein sequence ID" value="CAH1225483.1"/>
    <property type="molecule type" value="Genomic_DNA"/>
</dbReference>
<evidence type="ECO:0000259" key="1">
    <source>
        <dbReference type="Pfam" id="PF14343"/>
    </source>
</evidence>
<gene>
    <name evidence="2" type="ORF">PAECIP111893_05263</name>
</gene>
<feature type="domain" description="PrcB C-terminal" evidence="1">
    <location>
        <begin position="235"/>
        <end position="289"/>
    </location>
</feature>
<accession>A0ABN8H735</accession>
<protein>
    <recommendedName>
        <fullName evidence="1">PrcB C-terminal domain-containing protein</fullName>
    </recommendedName>
</protein>
<dbReference type="InterPro" id="IPR025748">
    <property type="entry name" value="PrcB_C_dom"/>
</dbReference>
<name>A0ABN8H735_9BACL</name>
<organism evidence="2 3">
    <name type="scientific">Paenibacillus plantiphilus</name>
    <dbReference type="NCBI Taxonomy" id="2905650"/>
    <lineage>
        <taxon>Bacteria</taxon>
        <taxon>Bacillati</taxon>
        <taxon>Bacillota</taxon>
        <taxon>Bacilli</taxon>
        <taxon>Bacillales</taxon>
        <taxon>Paenibacillaceae</taxon>
        <taxon>Paenibacillus</taxon>
    </lineage>
</organism>
<evidence type="ECO:0000313" key="2">
    <source>
        <dbReference type="EMBL" id="CAH1225483.1"/>
    </source>
</evidence>
<sequence length="317" mass="35206">MLMKRQWGFLVALALGATTFVFFGYTEGMNEQFNRKLSAAAPSLETSLPSMHVSGLPDGGKWTLYSDLEQLQNAHPASIYVPSQLPKGFKLDRREARNKTICAVYTSGKKELLFLQTPQAGSIPNPAEMQWQSNGNKLVFLWSANGYSFELIGHHVTEKELNAFKQSLIMLSPPDINTRHMPFEVLQLSGYLQHFEPEGRMFSIFTNEQFLAFAKKHELTGMKGQRNGSAGWIMGLFSGKKGSNGYTIAVSEVTLQDNELRVVFHETEPAPDASSLAVISYPYQFINVELPEGTRVDTVQFATSRGEAIAKLPTGGE</sequence>
<keyword evidence="3" id="KW-1185">Reference proteome</keyword>